<organism evidence="3 4">
    <name type="scientific">Aspergillus leporis</name>
    <dbReference type="NCBI Taxonomy" id="41062"/>
    <lineage>
        <taxon>Eukaryota</taxon>
        <taxon>Fungi</taxon>
        <taxon>Dikarya</taxon>
        <taxon>Ascomycota</taxon>
        <taxon>Pezizomycotina</taxon>
        <taxon>Eurotiomycetes</taxon>
        <taxon>Eurotiomycetidae</taxon>
        <taxon>Eurotiales</taxon>
        <taxon>Aspergillaceae</taxon>
        <taxon>Aspergillus</taxon>
        <taxon>Aspergillus subgen. Circumdati</taxon>
    </lineage>
</organism>
<dbReference type="InterPro" id="IPR038595">
    <property type="entry name" value="LOR_sf"/>
</dbReference>
<dbReference type="InterPro" id="IPR025659">
    <property type="entry name" value="Tubby-like_C"/>
</dbReference>
<gene>
    <name evidence="3" type="ORF">BDV29DRAFT_185464</name>
</gene>
<dbReference type="OrthoDB" id="97518at2759"/>
<dbReference type="SUPFAM" id="SSF54518">
    <property type="entry name" value="Tubby C-terminal domain-like"/>
    <property type="match status" value="1"/>
</dbReference>
<comment type="similarity">
    <text evidence="1">Belongs to the LOR family.</text>
</comment>
<keyword evidence="4" id="KW-1185">Reference proteome</keyword>
<evidence type="ECO:0000313" key="4">
    <source>
        <dbReference type="Proteomes" id="UP000326565"/>
    </source>
</evidence>
<dbReference type="Gene3D" id="2.40.160.200">
    <property type="entry name" value="LURP1-related"/>
    <property type="match status" value="1"/>
</dbReference>
<dbReference type="Proteomes" id="UP000326565">
    <property type="component" value="Unassembled WGS sequence"/>
</dbReference>
<evidence type="ECO:0000256" key="2">
    <source>
        <dbReference type="SAM" id="MobiDB-lite"/>
    </source>
</evidence>
<feature type="compositionally biased region" description="Basic and acidic residues" evidence="2">
    <location>
        <begin position="225"/>
        <end position="234"/>
    </location>
</feature>
<name>A0A5N5WJQ3_9EURO</name>
<protein>
    <submittedName>
        <fullName evidence="3">Tubby C-terminal-like domain-containing protein</fullName>
    </submittedName>
</protein>
<sequence>MSPKLPALKRAIAIRPESIASDTTVLRVKQHSTSLSGGDFTISQCASDGDPHNPQLTKLFWVTGHATSWRQRRDFTDATGLPLFQLHRKGKGVTWFIQLPGHTGDSEPIATLAPRFHVLKDKFDVFFTNAVAGGEQVVLEVRGQDFWKAKTNVYFKELLVMTIRVMNALLYYVPFKRPEWEVEVAEGMDLSLASVIAVLVAELVYSSSMSSSHSPSPSGPSSSTDHGKGKEPAS</sequence>
<feature type="compositionally biased region" description="Low complexity" evidence="2">
    <location>
        <begin position="208"/>
        <end position="223"/>
    </location>
</feature>
<reference evidence="3 4" key="1">
    <citation type="submission" date="2019-04" db="EMBL/GenBank/DDBJ databases">
        <title>Friends and foes A comparative genomics study of 23 Aspergillus species from section Flavi.</title>
        <authorList>
            <consortium name="DOE Joint Genome Institute"/>
            <person name="Kjaerbolling I."/>
            <person name="Vesth T."/>
            <person name="Frisvad J.C."/>
            <person name="Nybo J.L."/>
            <person name="Theobald S."/>
            <person name="Kildgaard S."/>
            <person name="Isbrandt T."/>
            <person name="Kuo A."/>
            <person name="Sato A."/>
            <person name="Lyhne E.K."/>
            <person name="Kogle M.E."/>
            <person name="Wiebenga A."/>
            <person name="Kun R.S."/>
            <person name="Lubbers R.J."/>
            <person name="Makela M.R."/>
            <person name="Barry K."/>
            <person name="Chovatia M."/>
            <person name="Clum A."/>
            <person name="Daum C."/>
            <person name="Haridas S."/>
            <person name="He G."/>
            <person name="LaButti K."/>
            <person name="Lipzen A."/>
            <person name="Mondo S."/>
            <person name="Riley R."/>
            <person name="Salamov A."/>
            <person name="Simmons B.A."/>
            <person name="Magnuson J.K."/>
            <person name="Henrissat B."/>
            <person name="Mortensen U.H."/>
            <person name="Larsen T.O."/>
            <person name="Devries R.P."/>
            <person name="Grigoriev I.V."/>
            <person name="Machida M."/>
            <person name="Baker S.E."/>
            <person name="Andersen M.R."/>
        </authorList>
    </citation>
    <scope>NUCLEOTIDE SEQUENCE [LARGE SCALE GENOMIC DNA]</scope>
    <source>
        <strain evidence="3 4">CBS 151.66</strain>
    </source>
</reference>
<feature type="region of interest" description="Disordered" evidence="2">
    <location>
        <begin position="208"/>
        <end position="234"/>
    </location>
</feature>
<proteinExistence type="inferred from homology"/>
<evidence type="ECO:0000256" key="1">
    <source>
        <dbReference type="ARBA" id="ARBA00005437"/>
    </source>
</evidence>
<accession>A0A5N5WJQ3</accession>
<dbReference type="AlphaFoldDB" id="A0A5N5WJQ3"/>
<dbReference type="Pfam" id="PF04525">
    <property type="entry name" value="LOR"/>
    <property type="match status" value="1"/>
</dbReference>
<dbReference type="EMBL" id="ML732435">
    <property type="protein sequence ID" value="KAB8067887.1"/>
    <property type="molecule type" value="Genomic_DNA"/>
</dbReference>
<dbReference type="InterPro" id="IPR007612">
    <property type="entry name" value="LOR"/>
</dbReference>
<evidence type="ECO:0000313" key="3">
    <source>
        <dbReference type="EMBL" id="KAB8067887.1"/>
    </source>
</evidence>